<gene>
    <name evidence="2" type="primary">GPB1</name>
    <name evidence="2" type="ORF">FIM1_3103</name>
</gene>
<feature type="region of interest" description="Disordered" evidence="1">
    <location>
        <begin position="1"/>
        <end position="27"/>
    </location>
</feature>
<proteinExistence type="predicted"/>
<evidence type="ECO:0000256" key="1">
    <source>
        <dbReference type="SAM" id="MobiDB-lite"/>
    </source>
</evidence>
<organism evidence="2 3">
    <name type="scientific">Kluyveromyces marxianus</name>
    <name type="common">Yeast</name>
    <name type="synonym">Candida kefyr</name>
    <dbReference type="NCBI Taxonomy" id="4911"/>
    <lineage>
        <taxon>Eukaryota</taxon>
        <taxon>Fungi</taxon>
        <taxon>Dikarya</taxon>
        <taxon>Ascomycota</taxon>
        <taxon>Saccharomycotina</taxon>
        <taxon>Saccharomycetes</taxon>
        <taxon>Saccharomycetales</taxon>
        <taxon>Saccharomycetaceae</taxon>
        <taxon>Kluyveromyces</taxon>
    </lineage>
</organism>
<evidence type="ECO:0000313" key="3">
    <source>
        <dbReference type="Proteomes" id="UP000422736"/>
    </source>
</evidence>
<sequence>MDPLSQVPELSDDYPSGNNPANSPPINYEWNEIPNVYKSVNKDGKYTKYELLSYVTVGLDIPQYR</sequence>
<dbReference type="EMBL" id="CP015058">
    <property type="protein sequence ID" value="QGN16390.1"/>
    <property type="molecule type" value="Genomic_DNA"/>
</dbReference>
<name>A0ABX6EXU6_KLUMA</name>
<reference evidence="2 3" key="2">
    <citation type="submission" date="2019-11" db="EMBL/GenBank/DDBJ databases">
        <authorList>
            <person name="Lu H."/>
        </authorList>
    </citation>
    <scope>NUCLEOTIDE SEQUENCE [LARGE SCALE GENOMIC DNA]</scope>
    <source>
        <strain evidence="2 3">FIM1</strain>
    </source>
</reference>
<feature type="compositionally biased region" description="Polar residues" evidence="1">
    <location>
        <begin position="16"/>
        <end position="25"/>
    </location>
</feature>
<evidence type="ECO:0000313" key="2">
    <source>
        <dbReference type="EMBL" id="QGN16390.1"/>
    </source>
</evidence>
<keyword evidence="3" id="KW-1185">Reference proteome</keyword>
<reference evidence="2 3" key="1">
    <citation type="submission" date="2016-03" db="EMBL/GenBank/DDBJ databases">
        <title>How can Kluyveromyces marxianus grow so fast - potential evolutionary course in Saccharomyces Complex revealed by comparative genomics.</title>
        <authorList>
            <person name="Mo W."/>
            <person name="Lu W."/>
            <person name="Yang X."/>
            <person name="Qi J."/>
            <person name="Lv H."/>
        </authorList>
    </citation>
    <scope>NUCLEOTIDE SEQUENCE [LARGE SCALE GENOMIC DNA]</scope>
    <source>
        <strain evidence="2 3">FIM1</strain>
    </source>
</reference>
<protein>
    <submittedName>
        <fullName evidence="2">Guanine nucleotide-binding protein subunit beta 1</fullName>
    </submittedName>
</protein>
<accession>A0ABX6EXU6</accession>
<dbReference type="Proteomes" id="UP000422736">
    <property type="component" value="Chromosome 5"/>
</dbReference>